<feature type="transmembrane region" description="Helical" evidence="1">
    <location>
        <begin position="20"/>
        <end position="42"/>
    </location>
</feature>
<sequence>MNAQQIREQMIFLTSHLQLVDFLLIVVVVFFFVATLLIALIIRNKNGFAFTVIILGILCSISMAYLGYYIIDNQIRSRIVSIDNFKHFTYDNSLSIQYSITNTSSNNFENCKIDISVIKKQEEANFLQKIVNELKPLRKKTIMLDKTIKPEQTIHLRTKFSDFKEGQNFDIEISSKCF</sequence>
<accession>A0AAE6CYT0</accession>
<gene>
    <name evidence="2" type="ORF">A9460_00945</name>
    <name evidence="3" type="ORF">FVD15_04310</name>
</gene>
<feature type="transmembrane region" description="Helical" evidence="1">
    <location>
        <begin position="48"/>
        <end position="71"/>
    </location>
</feature>
<keyword evidence="5" id="KW-1185">Reference proteome</keyword>
<dbReference type="GeneID" id="66288108"/>
<evidence type="ECO:0000313" key="3">
    <source>
        <dbReference type="EMBL" id="TXK69005.1"/>
    </source>
</evidence>
<proteinExistence type="predicted"/>
<evidence type="ECO:0000313" key="2">
    <source>
        <dbReference type="EMBL" id="QBL12968.1"/>
    </source>
</evidence>
<evidence type="ECO:0000313" key="4">
    <source>
        <dbReference type="Proteomes" id="UP000293421"/>
    </source>
</evidence>
<reference evidence="2 4" key="1">
    <citation type="submission" date="2019-02" db="EMBL/GenBank/DDBJ databases">
        <title>Use of ANI for Rapid Identification of Enteric Bacteria.</title>
        <authorList>
            <person name="Pruckler J."/>
            <person name="Lane C."/>
            <person name="Aubert R."/>
        </authorList>
    </citation>
    <scope>NUCLEOTIDE SEQUENCE [LARGE SCALE GENOMIC DNA]</scope>
    <source>
        <strain evidence="2 4">2014D-0083</strain>
    </source>
</reference>
<reference evidence="3 5" key="2">
    <citation type="submission" date="2019-08" db="EMBL/GenBank/DDBJ databases">
        <title>Rapid identification of Enteric Bacteria from Whole Genome Sequences (WGS) using Average Nucleotide Identity (ANI).</title>
        <authorList>
            <person name="Lane C."/>
        </authorList>
    </citation>
    <scope>NUCLEOTIDE SEQUENCE [LARGE SCALE GENOMIC DNA]</scope>
    <source>
        <strain evidence="3 5">2010D-8464</strain>
    </source>
</reference>
<dbReference type="RefSeq" id="WP_039666073.1">
    <property type="nucleotide sequence ID" value="NZ_CP037746.1"/>
</dbReference>
<keyword evidence="1" id="KW-0472">Membrane</keyword>
<dbReference type="EMBL" id="VRMB01000018">
    <property type="protein sequence ID" value="TXK69005.1"/>
    <property type="molecule type" value="Genomic_DNA"/>
</dbReference>
<evidence type="ECO:0000256" key="1">
    <source>
        <dbReference type="SAM" id="Phobius"/>
    </source>
</evidence>
<dbReference type="AlphaFoldDB" id="A0AAE6CYT0"/>
<dbReference type="Pfam" id="PF09624">
    <property type="entry name" value="DUF2393"/>
    <property type="match status" value="1"/>
</dbReference>
<keyword evidence="1" id="KW-0812">Transmembrane</keyword>
<organism evidence="2 4">
    <name type="scientific">Campylobacter volucris</name>
    <dbReference type="NCBI Taxonomy" id="1031542"/>
    <lineage>
        <taxon>Bacteria</taxon>
        <taxon>Pseudomonadati</taxon>
        <taxon>Campylobacterota</taxon>
        <taxon>Epsilonproteobacteria</taxon>
        <taxon>Campylobacterales</taxon>
        <taxon>Campylobacteraceae</taxon>
        <taxon>Campylobacter</taxon>
    </lineage>
</organism>
<dbReference type="Proteomes" id="UP000321325">
    <property type="component" value="Unassembled WGS sequence"/>
</dbReference>
<protein>
    <submittedName>
        <fullName evidence="2">DUF2393 domain-containing membrane protein</fullName>
    </submittedName>
</protein>
<dbReference type="Proteomes" id="UP000293421">
    <property type="component" value="Chromosome"/>
</dbReference>
<dbReference type="EMBL" id="CP037746">
    <property type="protein sequence ID" value="QBL12968.1"/>
    <property type="molecule type" value="Genomic_DNA"/>
</dbReference>
<evidence type="ECO:0000313" key="5">
    <source>
        <dbReference type="Proteomes" id="UP000321325"/>
    </source>
</evidence>
<keyword evidence="1" id="KW-1133">Transmembrane helix</keyword>
<dbReference type="InterPro" id="IPR013417">
    <property type="entry name" value="CHP02588"/>
</dbReference>
<name>A0AAE6CYT0_9BACT</name>